<dbReference type="GO" id="GO:0015074">
    <property type="term" value="P:DNA integration"/>
    <property type="evidence" value="ECO:0007669"/>
    <property type="project" value="UniProtKB-KW"/>
</dbReference>
<dbReference type="Gene3D" id="1.10.150.130">
    <property type="match status" value="1"/>
</dbReference>
<evidence type="ECO:0000256" key="9">
    <source>
        <dbReference type="PROSITE-ProRule" id="PRU01248"/>
    </source>
</evidence>
<dbReference type="InterPro" id="IPR004107">
    <property type="entry name" value="Integrase_SAM-like_N"/>
</dbReference>
<dbReference type="PROSITE" id="PS51898">
    <property type="entry name" value="TYR_RECOMBINASE"/>
    <property type="match status" value="1"/>
</dbReference>
<dbReference type="GO" id="GO:0003677">
    <property type="term" value="F:DNA binding"/>
    <property type="evidence" value="ECO:0007669"/>
    <property type="project" value="UniProtKB-UniRule"/>
</dbReference>
<evidence type="ECO:0000259" key="11">
    <source>
        <dbReference type="PROSITE" id="PS51900"/>
    </source>
</evidence>
<evidence type="ECO:0000256" key="3">
    <source>
        <dbReference type="ARBA" id="ARBA00022618"/>
    </source>
</evidence>
<dbReference type="InterPro" id="IPR050090">
    <property type="entry name" value="Tyrosine_recombinase_XerCD"/>
</dbReference>
<evidence type="ECO:0000313" key="13">
    <source>
        <dbReference type="Proteomes" id="UP000001227"/>
    </source>
</evidence>
<dbReference type="AlphaFoldDB" id="B3EUG9"/>
<organism evidence="12 13">
    <name type="scientific">Amoebophilus asiaticus (strain 5a2)</name>
    <dbReference type="NCBI Taxonomy" id="452471"/>
    <lineage>
        <taxon>Bacteria</taxon>
        <taxon>Pseudomonadati</taxon>
        <taxon>Bacteroidota</taxon>
        <taxon>Cytophagia</taxon>
        <taxon>Cytophagales</taxon>
        <taxon>Amoebophilaceae</taxon>
        <taxon>Candidatus Amoebophilus</taxon>
    </lineage>
</organism>
<dbReference type="Pfam" id="PF02899">
    <property type="entry name" value="Phage_int_SAM_1"/>
    <property type="match status" value="1"/>
</dbReference>
<evidence type="ECO:0000256" key="1">
    <source>
        <dbReference type="ARBA" id="ARBA00004496"/>
    </source>
</evidence>
<dbReference type="HOGENOM" id="CLU_027562_9_0_10"/>
<dbReference type="InterPro" id="IPR002104">
    <property type="entry name" value="Integrase_catalytic"/>
</dbReference>
<keyword evidence="3" id="KW-0132">Cell division</keyword>
<dbReference type="Proteomes" id="UP000001227">
    <property type="component" value="Chromosome"/>
</dbReference>
<dbReference type="InterPro" id="IPR044068">
    <property type="entry name" value="CB"/>
</dbReference>
<evidence type="ECO:0000256" key="5">
    <source>
        <dbReference type="ARBA" id="ARBA00022908"/>
    </source>
</evidence>
<dbReference type="PANTHER" id="PTHR30349">
    <property type="entry name" value="PHAGE INTEGRASE-RELATED"/>
    <property type="match status" value="1"/>
</dbReference>
<evidence type="ECO:0000256" key="2">
    <source>
        <dbReference type="ARBA" id="ARBA00022490"/>
    </source>
</evidence>
<dbReference type="Pfam" id="PF00589">
    <property type="entry name" value="Phage_integrase"/>
    <property type="match status" value="1"/>
</dbReference>
<sequence length="292" mass="34082">MLENFINFLTYEKRLSSHTICAYQTDLNQLFSYLQTNFQIAELSHATSKLLRSWIMELAKQGLNNRSINRKIASLKAFYGFLYKKEYIPSDITTQLTGLKVKKGLPIFLREQELLHLLDEHPFTDDFEGWRARLILELLYSTGIRLQELINLQDRDINFYDRTIRVLGKRNKERILPLPKHILPIIEGYLQQRNTIIANAPAHFFVTTNNKPCYPMLIYKLVKSYLASYTQADRHSPHILRHTFATHLLNRGADLQAIKELLGHTSLAATQVYTHNSMEKLKEIFLQAHPRA</sequence>
<dbReference type="SUPFAM" id="SSF56349">
    <property type="entry name" value="DNA breaking-rejoining enzymes"/>
    <property type="match status" value="1"/>
</dbReference>
<accession>B3EUG9</accession>
<keyword evidence="4" id="KW-0159">Chromosome partition</keyword>
<keyword evidence="6 9" id="KW-0238">DNA-binding</keyword>
<dbReference type="Gene3D" id="1.10.443.10">
    <property type="entry name" value="Intergrase catalytic core"/>
    <property type="match status" value="1"/>
</dbReference>
<dbReference type="InterPro" id="IPR011010">
    <property type="entry name" value="DNA_brk_join_enz"/>
</dbReference>
<proteinExistence type="predicted"/>
<dbReference type="STRING" id="452471.Aasi_0142"/>
<feature type="domain" description="Tyr recombinase" evidence="10">
    <location>
        <begin position="104"/>
        <end position="286"/>
    </location>
</feature>
<dbReference type="RefSeq" id="WP_012472358.1">
    <property type="nucleotide sequence ID" value="NC_010830.1"/>
</dbReference>
<feature type="domain" description="Core-binding (CB)" evidence="11">
    <location>
        <begin position="1"/>
        <end position="83"/>
    </location>
</feature>
<evidence type="ECO:0000313" key="12">
    <source>
        <dbReference type="EMBL" id="ACE05588.1"/>
    </source>
</evidence>
<evidence type="ECO:0000259" key="10">
    <source>
        <dbReference type="PROSITE" id="PS51898"/>
    </source>
</evidence>
<keyword evidence="7" id="KW-0233">DNA recombination</keyword>
<dbReference type="GO" id="GO:0007059">
    <property type="term" value="P:chromosome segregation"/>
    <property type="evidence" value="ECO:0007669"/>
    <property type="project" value="UniProtKB-KW"/>
</dbReference>
<dbReference type="PANTHER" id="PTHR30349:SF77">
    <property type="entry name" value="TYROSINE RECOMBINASE XERC"/>
    <property type="match status" value="1"/>
</dbReference>
<reference evidence="12 13" key="1">
    <citation type="journal article" date="2010" name="J. Bacteriol.">
        <title>The genome of the amoeba symbiont 'Candidatus Amoebophilus asiaticus' reveals common mechanisms for host cell interaction among amoeba-associated bacteria.</title>
        <authorList>
            <person name="Schmitz-Esser S."/>
            <person name="Tischler P."/>
            <person name="Arnold R."/>
            <person name="Montanaro J."/>
            <person name="Wagner M."/>
            <person name="Rattei T."/>
            <person name="Horn M."/>
        </authorList>
    </citation>
    <scope>NUCLEOTIDE SEQUENCE [LARGE SCALE GENOMIC DNA]</scope>
    <source>
        <strain evidence="12 13">5a2</strain>
    </source>
</reference>
<name>B3EUG9_AMOA5</name>
<dbReference type="GO" id="GO:0051301">
    <property type="term" value="P:cell division"/>
    <property type="evidence" value="ECO:0007669"/>
    <property type="project" value="UniProtKB-KW"/>
</dbReference>
<dbReference type="GO" id="GO:0006310">
    <property type="term" value="P:DNA recombination"/>
    <property type="evidence" value="ECO:0007669"/>
    <property type="project" value="UniProtKB-KW"/>
</dbReference>
<keyword evidence="13" id="KW-1185">Reference proteome</keyword>
<evidence type="ECO:0000256" key="8">
    <source>
        <dbReference type="ARBA" id="ARBA00023306"/>
    </source>
</evidence>
<dbReference type="EMBL" id="CP001102">
    <property type="protein sequence ID" value="ACE05588.1"/>
    <property type="molecule type" value="Genomic_DNA"/>
</dbReference>
<evidence type="ECO:0000256" key="7">
    <source>
        <dbReference type="ARBA" id="ARBA00023172"/>
    </source>
</evidence>
<dbReference type="GO" id="GO:0005737">
    <property type="term" value="C:cytoplasm"/>
    <property type="evidence" value="ECO:0007669"/>
    <property type="project" value="UniProtKB-SubCell"/>
</dbReference>
<keyword evidence="5" id="KW-0229">DNA integration</keyword>
<protein>
    <submittedName>
        <fullName evidence="12">Integrase family protein</fullName>
    </submittedName>
</protein>
<gene>
    <name evidence="12" type="ordered locus">Aasi_0142</name>
</gene>
<comment type="subcellular location">
    <subcellularLocation>
        <location evidence="1">Cytoplasm</location>
    </subcellularLocation>
</comment>
<keyword evidence="8" id="KW-0131">Cell cycle</keyword>
<dbReference type="KEGG" id="aas:Aasi_0142"/>
<dbReference type="InterPro" id="IPR010998">
    <property type="entry name" value="Integrase_recombinase_N"/>
</dbReference>
<dbReference type="InterPro" id="IPR013762">
    <property type="entry name" value="Integrase-like_cat_sf"/>
</dbReference>
<dbReference type="PROSITE" id="PS51900">
    <property type="entry name" value="CB"/>
    <property type="match status" value="1"/>
</dbReference>
<dbReference type="eggNOG" id="COG4974">
    <property type="taxonomic scope" value="Bacteria"/>
</dbReference>
<evidence type="ECO:0000256" key="4">
    <source>
        <dbReference type="ARBA" id="ARBA00022829"/>
    </source>
</evidence>
<evidence type="ECO:0000256" key="6">
    <source>
        <dbReference type="ARBA" id="ARBA00023125"/>
    </source>
</evidence>
<dbReference type="OrthoDB" id="9801717at2"/>
<keyword evidence="2" id="KW-0963">Cytoplasm</keyword>